<evidence type="ECO:0000256" key="3">
    <source>
        <dbReference type="PROSITE-ProRule" id="PRU00023"/>
    </source>
</evidence>
<dbReference type="Pfam" id="PF12796">
    <property type="entry name" value="Ank_2"/>
    <property type="match status" value="3"/>
</dbReference>
<dbReference type="InterPro" id="IPR002110">
    <property type="entry name" value="Ankyrin_rpt"/>
</dbReference>
<dbReference type="GeneID" id="125177947"/>
<feature type="compositionally biased region" description="Polar residues" evidence="4">
    <location>
        <begin position="79"/>
        <end position="89"/>
    </location>
</feature>
<dbReference type="PANTHER" id="PTHR24198">
    <property type="entry name" value="ANKYRIN REPEAT AND PROTEIN KINASE DOMAIN-CONTAINING PROTEIN"/>
    <property type="match status" value="1"/>
</dbReference>
<dbReference type="PROSITE" id="PS50297">
    <property type="entry name" value="ANK_REP_REGION"/>
    <property type="match status" value="1"/>
</dbReference>
<dbReference type="Gene3D" id="1.25.40.20">
    <property type="entry name" value="Ankyrin repeat-containing domain"/>
    <property type="match status" value="3"/>
</dbReference>
<sequence length="775" mass="85780">MHSAAVERRPEIMKILLEKEGDPRILTSHKYTPLHFAAQYGSEECVKLLLAACKENGQEGAEKRTNKRPGRPRRERKVQTNAQEKTNAQEGAEKYVNMRTKQGLTALMFAAKDGFLEICKLLKSTEVNLQCVKGKTALHYALTKGLERVVSYVVDGLQADCLIKGKDGDLPLHLSLCGRKECFSYMLKKTDSNALNDDVVADLVKLAATKSLKNIKIMADDVKFQESLTTYYDSRNNNLLHLTVVRESYSSALALIRKTKISKTSKNSDDNTPLHLLIMHSGRALPDQDAERRQVQKALLRSAQEVVNSANKNGETPLYLASKFGAHDILCSLLQKKPVLKFTTPQESAIHIAAQKGHDACLKMLLRSAKSKDFIKLRKMKVHPLHLSSKHGHLECAQLLLTSSFGDQDFKENLTSKTENGHYPVDKAFAGMHGEVFTFLLIQMAKDDKDEDFSVRLHGYLKKSMEEIDMGNEQQKAKLLAFRSAVLEAVIESNWCNVAFNTQFCGNIRQPLTANEEEVHNKIKPCDSFARLISNRPDLACRALDKHITLLPGGNRELHDYTPFEFIYYRIEIHTSLLSRTLGHVTTLPDAAAEIYPQLAQRAECRVGASVNGPLKSQVERSLNVASSPNGLTRLKFLGQALPSNFSEGVLGISPCGLTPHCPPPPGGSFAAPGANSCRPRASPPCATGGEPPSKEGVLERRVCCFKEGVLSGIICIHVDDFCWAGEDFFRDTVINSLKDKFLIGTTSRRSIGPWLSSDLAVQATSKGGVVYFSC</sequence>
<dbReference type="KEGG" id="hazt:125177947"/>
<evidence type="ECO:0000313" key="5">
    <source>
        <dbReference type="Proteomes" id="UP000694843"/>
    </source>
</evidence>
<keyword evidence="1" id="KW-0677">Repeat</keyword>
<dbReference type="PANTHER" id="PTHR24198:SF165">
    <property type="entry name" value="ANKYRIN REPEAT-CONTAINING PROTEIN-RELATED"/>
    <property type="match status" value="1"/>
</dbReference>
<dbReference type="InterPro" id="IPR036770">
    <property type="entry name" value="Ankyrin_rpt-contain_sf"/>
</dbReference>
<dbReference type="Proteomes" id="UP000694843">
    <property type="component" value="Unplaced"/>
</dbReference>
<feature type="compositionally biased region" description="Basic residues" evidence="4">
    <location>
        <begin position="65"/>
        <end position="76"/>
    </location>
</feature>
<feature type="repeat" description="ANK" evidence="3">
    <location>
        <begin position="29"/>
        <end position="50"/>
    </location>
</feature>
<dbReference type="RefSeq" id="XP_047736649.1">
    <property type="nucleotide sequence ID" value="XM_047880693.1"/>
</dbReference>
<accession>A0A979FI61</accession>
<evidence type="ECO:0000313" key="6">
    <source>
        <dbReference type="RefSeq" id="XP_047736649.1"/>
    </source>
</evidence>
<gene>
    <name evidence="6" type="primary">LOC125177947</name>
</gene>
<dbReference type="SUPFAM" id="SSF48403">
    <property type="entry name" value="Ankyrin repeat"/>
    <property type="match status" value="1"/>
</dbReference>
<dbReference type="Pfam" id="PF00023">
    <property type="entry name" value="Ank"/>
    <property type="match status" value="1"/>
</dbReference>
<feature type="region of interest" description="Disordered" evidence="4">
    <location>
        <begin position="58"/>
        <end position="90"/>
    </location>
</feature>
<evidence type="ECO:0000256" key="2">
    <source>
        <dbReference type="ARBA" id="ARBA00023043"/>
    </source>
</evidence>
<keyword evidence="2 3" id="KW-0040">ANK repeat</keyword>
<dbReference type="OrthoDB" id="6366928at2759"/>
<reference evidence="6" key="1">
    <citation type="submission" date="2025-08" db="UniProtKB">
        <authorList>
            <consortium name="RefSeq"/>
        </authorList>
    </citation>
    <scope>IDENTIFICATION</scope>
    <source>
        <tissue evidence="6">Whole organism</tissue>
    </source>
</reference>
<dbReference type="SMART" id="SM00248">
    <property type="entry name" value="ANK"/>
    <property type="match status" value="8"/>
</dbReference>
<keyword evidence="5" id="KW-1185">Reference proteome</keyword>
<dbReference type="AlphaFoldDB" id="A0A979FI61"/>
<protein>
    <submittedName>
        <fullName evidence="6">Ankyrin-1-like</fullName>
    </submittedName>
</protein>
<evidence type="ECO:0000256" key="1">
    <source>
        <dbReference type="ARBA" id="ARBA00022737"/>
    </source>
</evidence>
<dbReference type="PROSITE" id="PS50088">
    <property type="entry name" value="ANK_REPEAT"/>
    <property type="match status" value="1"/>
</dbReference>
<name>A0A979FI61_HYAAZ</name>
<organism evidence="5 6">
    <name type="scientific">Hyalella azteca</name>
    <name type="common">Amphipod</name>
    <dbReference type="NCBI Taxonomy" id="294128"/>
    <lineage>
        <taxon>Eukaryota</taxon>
        <taxon>Metazoa</taxon>
        <taxon>Ecdysozoa</taxon>
        <taxon>Arthropoda</taxon>
        <taxon>Crustacea</taxon>
        <taxon>Multicrustacea</taxon>
        <taxon>Malacostraca</taxon>
        <taxon>Eumalacostraca</taxon>
        <taxon>Peracarida</taxon>
        <taxon>Amphipoda</taxon>
        <taxon>Senticaudata</taxon>
        <taxon>Talitrida</taxon>
        <taxon>Talitroidea</taxon>
        <taxon>Hyalellidae</taxon>
        <taxon>Hyalella</taxon>
    </lineage>
</organism>
<proteinExistence type="predicted"/>
<evidence type="ECO:0000256" key="4">
    <source>
        <dbReference type="SAM" id="MobiDB-lite"/>
    </source>
</evidence>